<proteinExistence type="predicted"/>
<evidence type="ECO:0000313" key="1">
    <source>
        <dbReference type="EMBL" id="GAH75007.1"/>
    </source>
</evidence>
<comment type="caution">
    <text evidence="1">The sequence shown here is derived from an EMBL/GenBank/DDBJ whole genome shotgun (WGS) entry which is preliminary data.</text>
</comment>
<sequence>MRATPFDPALPVDKKAIGSRILIDATTPVEWEKKPLLVELDEDTTKKVVGKWQEYGFEHPY</sequence>
<name>X1I006_9ZZZZ</name>
<protein>
    <submittedName>
        <fullName evidence="1">Uncharacterized protein</fullName>
    </submittedName>
</protein>
<accession>X1I006</accession>
<dbReference type="EMBL" id="BARU01026205">
    <property type="protein sequence ID" value="GAH75007.1"/>
    <property type="molecule type" value="Genomic_DNA"/>
</dbReference>
<dbReference type="AlphaFoldDB" id="X1I006"/>
<gene>
    <name evidence="1" type="ORF">S03H2_42131</name>
</gene>
<reference evidence="1" key="1">
    <citation type="journal article" date="2014" name="Front. Microbiol.">
        <title>High frequency of phylogenetically diverse reductive dehalogenase-homologous genes in deep subseafloor sedimentary metagenomes.</title>
        <authorList>
            <person name="Kawai M."/>
            <person name="Futagami T."/>
            <person name="Toyoda A."/>
            <person name="Takaki Y."/>
            <person name="Nishi S."/>
            <person name="Hori S."/>
            <person name="Arai W."/>
            <person name="Tsubouchi T."/>
            <person name="Morono Y."/>
            <person name="Uchiyama I."/>
            <person name="Ito T."/>
            <person name="Fujiyama A."/>
            <person name="Inagaki F."/>
            <person name="Takami H."/>
        </authorList>
    </citation>
    <scope>NUCLEOTIDE SEQUENCE</scope>
    <source>
        <strain evidence="1">Expedition CK06-06</strain>
    </source>
</reference>
<dbReference type="SUPFAM" id="SSF143968">
    <property type="entry name" value="UbiD C-terminal domain-like"/>
    <property type="match status" value="1"/>
</dbReference>
<organism evidence="1">
    <name type="scientific">marine sediment metagenome</name>
    <dbReference type="NCBI Taxonomy" id="412755"/>
    <lineage>
        <taxon>unclassified sequences</taxon>
        <taxon>metagenomes</taxon>
        <taxon>ecological metagenomes</taxon>
    </lineage>
</organism>